<organism evidence="2 3">
    <name type="scientific">Carnegiea gigantea</name>
    <dbReference type="NCBI Taxonomy" id="171969"/>
    <lineage>
        <taxon>Eukaryota</taxon>
        <taxon>Viridiplantae</taxon>
        <taxon>Streptophyta</taxon>
        <taxon>Embryophyta</taxon>
        <taxon>Tracheophyta</taxon>
        <taxon>Spermatophyta</taxon>
        <taxon>Magnoliopsida</taxon>
        <taxon>eudicotyledons</taxon>
        <taxon>Gunneridae</taxon>
        <taxon>Pentapetalae</taxon>
        <taxon>Caryophyllales</taxon>
        <taxon>Cactineae</taxon>
        <taxon>Cactaceae</taxon>
        <taxon>Cactoideae</taxon>
        <taxon>Echinocereeae</taxon>
        <taxon>Carnegiea</taxon>
    </lineage>
</organism>
<comment type="caution">
    <text evidence="2">The sequence shown here is derived from an EMBL/GenBank/DDBJ whole genome shotgun (WGS) entry which is preliminary data.</text>
</comment>
<evidence type="ECO:0000313" key="2">
    <source>
        <dbReference type="EMBL" id="KAJ8441263.1"/>
    </source>
</evidence>
<gene>
    <name evidence="2" type="ORF">Cgig2_013678</name>
</gene>
<name>A0A9Q1KDA7_9CARY</name>
<dbReference type="AlphaFoldDB" id="A0A9Q1KDA7"/>
<dbReference type="Proteomes" id="UP001153076">
    <property type="component" value="Unassembled WGS sequence"/>
</dbReference>
<evidence type="ECO:0000256" key="1">
    <source>
        <dbReference type="SAM" id="MobiDB-lite"/>
    </source>
</evidence>
<reference evidence="2" key="1">
    <citation type="submission" date="2022-04" db="EMBL/GenBank/DDBJ databases">
        <title>Carnegiea gigantea Genome sequencing and assembly v2.</title>
        <authorList>
            <person name="Copetti D."/>
            <person name="Sanderson M.J."/>
            <person name="Burquez A."/>
            <person name="Wojciechowski M.F."/>
        </authorList>
    </citation>
    <scope>NUCLEOTIDE SEQUENCE</scope>
    <source>
        <strain evidence="2">SGP5-SGP5p</strain>
        <tissue evidence="2">Aerial part</tissue>
    </source>
</reference>
<accession>A0A9Q1KDA7</accession>
<feature type="region of interest" description="Disordered" evidence="1">
    <location>
        <begin position="201"/>
        <end position="220"/>
    </location>
</feature>
<sequence>MKVISIGTTNTLGKILKDQKAGRGEKEIVRKKLQLKHPVNRLALPSLGALHGLNCLSHKLGDGPRPFVLTYVKLEVTGHLSLFSRGLPKRSGMSPPPHSWCMKRKSYFQCFTFDFFSMAVMKPGLLLKQYHPKTLVSLGALWMVCTRLSSRTEDNLRVREVIARSILRIQVGWGPGNSDPSATISATNPSGARPFLLSIDLPGADGPSRDEELVDAPSED</sequence>
<keyword evidence="3" id="KW-1185">Reference proteome</keyword>
<evidence type="ECO:0000313" key="3">
    <source>
        <dbReference type="Proteomes" id="UP001153076"/>
    </source>
</evidence>
<dbReference type="EMBL" id="JAKOGI010000171">
    <property type="protein sequence ID" value="KAJ8441263.1"/>
    <property type="molecule type" value="Genomic_DNA"/>
</dbReference>
<proteinExistence type="predicted"/>
<protein>
    <submittedName>
        <fullName evidence="2">Uncharacterized protein</fullName>
    </submittedName>
</protein>